<dbReference type="Proteomes" id="UP000887568">
    <property type="component" value="Unplaced"/>
</dbReference>
<dbReference type="InterPro" id="IPR000595">
    <property type="entry name" value="cNMP-bd_dom"/>
</dbReference>
<feature type="compositionally biased region" description="Polar residues" evidence="1">
    <location>
        <begin position="779"/>
        <end position="797"/>
    </location>
</feature>
<feature type="compositionally biased region" description="Low complexity" evidence="1">
    <location>
        <begin position="323"/>
        <end position="340"/>
    </location>
</feature>
<feature type="region of interest" description="Disordered" evidence="1">
    <location>
        <begin position="561"/>
        <end position="624"/>
    </location>
</feature>
<dbReference type="PANTHER" id="PTHR23011">
    <property type="entry name" value="CYCLIC NUCLEOTIDE-BINDING DOMAIN CONTAINING PROTEIN"/>
    <property type="match status" value="1"/>
</dbReference>
<dbReference type="PANTHER" id="PTHR23011:SF42">
    <property type="entry name" value="CYCLIC NUCLEOTIDE-BINDING DOMAIN-CONTAINING PROTEIN"/>
    <property type="match status" value="1"/>
</dbReference>
<reference evidence="3" key="1">
    <citation type="submission" date="2022-11" db="UniProtKB">
        <authorList>
            <consortium name="EnsemblMetazoa"/>
        </authorList>
    </citation>
    <scope>IDENTIFICATION</scope>
</reference>
<dbReference type="PROSITE" id="PS50042">
    <property type="entry name" value="CNMP_BINDING_3"/>
    <property type="match status" value="1"/>
</dbReference>
<dbReference type="CDD" id="cd00038">
    <property type="entry name" value="CAP_ED"/>
    <property type="match status" value="1"/>
</dbReference>
<dbReference type="SUPFAM" id="SSF51206">
    <property type="entry name" value="cAMP-binding domain-like"/>
    <property type="match status" value="2"/>
</dbReference>
<feature type="region of interest" description="Disordered" evidence="1">
    <location>
        <begin position="700"/>
        <end position="731"/>
    </location>
</feature>
<feature type="compositionally biased region" description="Polar residues" evidence="1">
    <location>
        <begin position="46"/>
        <end position="63"/>
    </location>
</feature>
<organism evidence="3 4">
    <name type="scientific">Patiria miniata</name>
    <name type="common">Bat star</name>
    <name type="synonym">Asterina miniata</name>
    <dbReference type="NCBI Taxonomy" id="46514"/>
    <lineage>
        <taxon>Eukaryota</taxon>
        <taxon>Metazoa</taxon>
        <taxon>Echinodermata</taxon>
        <taxon>Eleutherozoa</taxon>
        <taxon>Asterozoa</taxon>
        <taxon>Asteroidea</taxon>
        <taxon>Valvatacea</taxon>
        <taxon>Valvatida</taxon>
        <taxon>Asterinidae</taxon>
        <taxon>Patiria</taxon>
    </lineage>
</organism>
<feature type="compositionally biased region" description="Basic residues" evidence="1">
    <location>
        <begin position="209"/>
        <end position="220"/>
    </location>
</feature>
<feature type="region of interest" description="Disordered" evidence="1">
    <location>
        <begin position="1281"/>
        <end position="1305"/>
    </location>
</feature>
<dbReference type="RefSeq" id="XP_038053770.1">
    <property type="nucleotide sequence ID" value="XM_038197842.1"/>
</dbReference>
<evidence type="ECO:0000313" key="4">
    <source>
        <dbReference type="Proteomes" id="UP000887568"/>
    </source>
</evidence>
<feature type="compositionally biased region" description="Polar residues" evidence="1">
    <location>
        <begin position="750"/>
        <end position="767"/>
    </location>
</feature>
<dbReference type="GeneID" id="119726226"/>
<name>A0A913ZRJ0_PATMI</name>
<feature type="compositionally biased region" description="Polar residues" evidence="1">
    <location>
        <begin position="23"/>
        <end position="37"/>
    </location>
</feature>
<feature type="region of interest" description="Disordered" evidence="1">
    <location>
        <begin position="314"/>
        <end position="374"/>
    </location>
</feature>
<feature type="region of interest" description="Disordered" evidence="1">
    <location>
        <begin position="1125"/>
        <end position="1147"/>
    </location>
</feature>
<feature type="compositionally biased region" description="Basic and acidic residues" evidence="1">
    <location>
        <begin position="65"/>
        <end position="76"/>
    </location>
</feature>
<dbReference type="Pfam" id="PF00027">
    <property type="entry name" value="cNMP_binding"/>
    <property type="match status" value="1"/>
</dbReference>
<dbReference type="EnsemblMetazoa" id="XM_038197842.1">
    <property type="protein sequence ID" value="XP_038053770.1"/>
    <property type="gene ID" value="LOC119726226"/>
</dbReference>
<accession>A0A913ZRJ0</accession>
<feature type="compositionally biased region" description="Polar residues" evidence="1">
    <location>
        <begin position="430"/>
        <end position="461"/>
    </location>
</feature>
<sequence>MVLWRSRRTVSVMEPMGDAELSPPSSEASGQASQVDSYTVPPASPVESTDPITAVQRANSPERTSAGRERKTPCEWELRRPQTVQLSVKSKTVQNSFPAKPSRARFVKTKARTVTSTKNSPEGLRLSISGNGSREGAKSPLRASVGSNAKLTSKAELKDESQFVSKCKGDFGEPKPGAYEPRYWTWSGKTKDKTPDLNLSEAAGDHLRERHRGNPRRARRGSVALPVNRPPTYGNHPNLREARPKSGLPAYRRVHYQLPGDCGAPRSQSGCGSGRTTERPRGVSSKSPTAIPSPQPAFASGYIAEIFQTSDKFLITRPESARQRPASARPPSSPQGAQPATHHPSRAYKVRPSSALPSTCTAKKDADGIKTRASSARIYKPRPLAESSVEFLFSSNKRENFRMPRSDSPHQDQSTERRALSERPEEENSRASLSSLDNGTSPSSTGVAPNPSSQLTGQIAPSQVEPDSQKADDYHINHVMAEERQNMVVSSCSYYEVDEIDRPEIPAKDESVSQDSKLFSPYQSSEQYSHEETSVALPLSTHHGWTNSLECVSILDDVQRNSPEDYESDANDAPDAQRPDPMSAITVMSTLDDPNARARGSNASRSREGPASARPRPRTATTRKDLEAHFQAEKRAVLEDLRSDLGRRLKLRKKSGIMSDEVFQKQIRSSFWTADMLYHRWGNDILEMRKRWKSCTGRLEDQSDLGDEEGAGPPFPRGRRGAFSNERTEESPLDFEALRSISMVNASLQRAQSLDTPSGSPTTSQVSFRGHPVARRVTTAESLRSTTPPPLSRQSSKVELRPQAPQSLSDVNVGLRLLAHAYEDPEKRRLRLRALFIETVTKIMRIARVAFCMIRSSKDLNVANFMAQLHFYNTRTMEEELTFEKEKFSRKYSKLHVPNWAREIGLKPPWDRTPDDVMALYSILKNLKSFERFTHQMRMEICRAATYSCCEKGRVILRQGHVGHNFYFIFSGSVFVQIDIEDEKTGIMTPSKTHVMEKGTSFGELALLGGGTGRRRASIICRETTELFEIEKETFLELCPDIFEKELQEKISSAKNVEIFRQFPAEDLERLCFESYIEEVAYDRVVERDTAHTDTIYFILGGKVTMLKEFDLSAAHKDTSIQAYGDKTLPAPKAGHESTNRGRQTLPQATAKNSCFMGVGELREGDCTEIALMHADEKRTSPGVILISNGVRLMQMSKRKLEKFAPKEVLDKLRRQPVQTLRIPSSEDLYKKYLVDVNWAEFKSKVVDTLQQEQKGAPIVNKPSTTKGSTGWARWPGSGVKGAPSCTVRAKSAPPRVRRRGVVSV</sequence>
<evidence type="ECO:0000313" key="3">
    <source>
        <dbReference type="EnsemblMetazoa" id="XP_038053770.1"/>
    </source>
</evidence>
<dbReference type="SMART" id="SM00100">
    <property type="entry name" value="cNMP"/>
    <property type="match status" value="1"/>
</dbReference>
<feature type="region of interest" description="Disordered" evidence="1">
    <location>
        <begin position="108"/>
        <end position="145"/>
    </location>
</feature>
<feature type="compositionally biased region" description="Polar residues" evidence="1">
    <location>
        <begin position="513"/>
        <end position="527"/>
    </location>
</feature>
<feature type="region of interest" description="Disordered" evidence="1">
    <location>
        <begin position="166"/>
        <end position="296"/>
    </location>
</feature>
<dbReference type="InterPro" id="IPR014710">
    <property type="entry name" value="RmlC-like_jellyroll"/>
</dbReference>
<proteinExistence type="predicted"/>
<feature type="compositionally biased region" description="Basic and acidic residues" evidence="1">
    <location>
        <begin position="400"/>
        <end position="429"/>
    </location>
</feature>
<feature type="region of interest" description="Disordered" evidence="1">
    <location>
        <begin position="400"/>
        <end position="469"/>
    </location>
</feature>
<evidence type="ECO:0000256" key="1">
    <source>
        <dbReference type="SAM" id="MobiDB-lite"/>
    </source>
</evidence>
<dbReference type="OMA" id="ERFTHQM"/>
<feature type="region of interest" description="Disordered" evidence="1">
    <location>
        <begin position="505"/>
        <end position="530"/>
    </location>
</feature>
<feature type="region of interest" description="Disordered" evidence="1">
    <location>
        <begin position="750"/>
        <end position="805"/>
    </location>
</feature>
<feature type="compositionally biased region" description="Low complexity" evidence="1">
    <location>
        <begin position="597"/>
        <end position="620"/>
    </location>
</feature>
<protein>
    <recommendedName>
        <fullName evidence="2">Cyclic nucleotide-binding domain-containing protein</fullName>
    </recommendedName>
</protein>
<feature type="domain" description="Cyclic nucleotide-binding" evidence="2">
    <location>
        <begin position="929"/>
        <end position="1038"/>
    </location>
</feature>
<feature type="region of interest" description="Disordered" evidence="1">
    <location>
        <begin position="1"/>
        <end position="76"/>
    </location>
</feature>
<feature type="compositionally biased region" description="Basic residues" evidence="1">
    <location>
        <begin position="1296"/>
        <end position="1305"/>
    </location>
</feature>
<keyword evidence="4" id="KW-1185">Reference proteome</keyword>
<dbReference type="InterPro" id="IPR018490">
    <property type="entry name" value="cNMP-bd_dom_sf"/>
</dbReference>
<dbReference type="OrthoDB" id="166212at2759"/>
<dbReference type="Gene3D" id="2.60.120.10">
    <property type="entry name" value="Jelly Rolls"/>
    <property type="match status" value="2"/>
</dbReference>
<evidence type="ECO:0000259" key="2">
    <source>
        <dbReference type="PROSITE" id="PS50042"/>
    </source>
</evidence>